<dbReference type="OrthoDB" id="2593273at2"/>
<dbReference type="Pfam" id="PF04493">
    <property type="entry name" value="Endonuclease_5"/>
    <property type="match status" value="1"/>
</dbReference>
<accession>A0A4Q1KWN6</accession>
<reference evidence="2" key="1">
    <citation type="submission" date="2019-01" db="EMBL/GenBank/DDBJ databases">
        <title>Cytophagaceae bacterium strain CAR-16.</title>
        <authorList>
            <person name="Chen W.-M."/>
        </authorList>
    </citation>
    <scope>NUCLEOTIDE SEQUENCE [LARGE SCALE GENOMIC DNA]</scope>
    <source>
        <strain evidence="2">ICH-30</strain>
    </source>
</reference>
<gene>
    <name evidence="1" type="ORF">EQG68_01655</name>
</gene>
<keyword evidence="2" id="KW-1185">Reference proteome</keyword>
<organism evidence="1 2">
    <name type="scientific">Flavobacterium piscinae</name>
    <dbReference type="NCBI Taxonomy" id="2506424"/>
    <lineage>
        <taxon>Bacteria</taxon>
        <taxon>Pseudomonadati</taxon>
        <taxon>Bacteroidota</taxon>
        <taxon>Flavobacteriia</taxon>
        <taxon>Flavobacteriales</taxon>
        <taxon>Flavobacteriaceae</taxon>
        <taxon>Flavobacterium</taxon>
    </lineage>
</organism>
<keyword evidence="1" id="KW-0378">Hydrolase</keyword>
<keyword evidence="1" id="KW-0255">Endonuclease</keyword>
<dbReference type="InterPro" id="IPR007581">
    <property type="entry name" value="Endonuclease-V"/>
</dbReference>
<dbReference type="AlphaFoldDB" id="A0A4Q1KWN6"/>
<dbReference type="GO" id="GO:0006281">
    <property type="term" value="P:DNA repair"/>
    <property type="evidence" value="ECO:0007669"/>
    <property type="project" value="InterPro"/>
</dbReference>
<dbReference type="RefSeq" id="WP_129463054.1">
    <property type="nucleotide sequence ID" value="NZ_SBKQ01000002.1"/>
</dbReference>
<evidence type="ECO:0000313" key="2">
    <source>
        <dbReference type="Proteomes" id="UP000289734"/>
    </source>
</evidence>
<sequence length="167" mass="19009">MIVAVDVHYKEAYAKTVLVLFEDWLDDTYTEILEVNTFEVADYEPGFFYKRELPCLLQALKKIDLKNISTIIVDGYVFTDNELKQGLGAYLYEALEQKIPVIGVAKTTFHANSETVVPVLRGESNKPLYVSAIGINKELAAEKVKAMHGEFRLPYLLKLMDQKTKEI</sequence>
<comment type="caution">
    <text evidence="1">The sequence shown here is derived from an EMBL/GenBank/DDBJ whole genome shotgun (WGS) entry which is preliminary data.</text>
</comment>
<protein>
    <submittedName>
        <fullName evidence="1">Endonuclease V</fullName>
    </submittedName>
</protein>
<keyword evidence="1" id="KW-0540">Nuclease</keyword>
<dbReference type="Gene3D" id="3.30.2170.10">
    <property type="entry name" value="archaeoglobus fulgidus dsm 4304 superfamily"/>
    <property type="match status" value="1"/>
</dbReference>
<evidence type="ECO:0000313" key="1">
    <source>
        <dbReference type="EMBL" id="RXR34642.1"/>
    </source>
</evidence>
<proteinExistence type="predicted"/>
<dbReference type="Proteomes" id="UP000289734">
    <property type="component" value="Unassembled WGS sequence"/>
</dbReference>
<dbReference type="GO" id="GO:0004519">
    <property type="term" value="F:endonuclease activity"/>
    <property type="evidence" value="ECO:0007669"/>
    <property type="project" value="UniProtKB-KW"/>
</dbReference>
<name>A0A4Q1KWN6_9FLAO</name>
<dbReference type="EMBL" id="SBKQ01000002">
    <property type="protein sequence ID" value="RXR34642.1"/>
    <property type="molecule type" value="Genomic_DNA"/>
</dbReference>